<organism evidence="6 7">
    <name type="scientific">Drosophila lebanonensis</name>
    <name type="common">Fruit fly</name>
    <name type="synonym">Scaptodrosophila lebanonensis</name>
    <dbReference type="NCBI Taxonomy" id="7225"/>
    <lineage>
        <taxon>Eukaryota</taxon>
        <taxon>Metazoa</taxon>
        <taxon>Ecdysozoa</taxon>
        <taxon>Arthropoda</taxon>
        <taxon>Hexapoda</taxon>
        <taxon>Insecta</taxon>
        <taxon>Pterygota</taxon>
        <taxon>Neoptera</taxon>
        <taxon>Endopterygota</taxon>
        <taxon>Diptera</taxon>
        <taxon>Brachycera</taxon>
        <taxon>Muscomorpha</taxon>
        <taxon>Ephydroidea</taxon>
        <taxon>Drosophilidae</taxon>
        <taxon>Scaptodrosophila</taxon>
    </lineage>
</organism>
<dbReference type="GO" id="GO:0005777">
    <property type="term" value="C:peroxisome"/>
    <property type="evidence" value="ECO:0007669"/>
    <property type="project" value="UniProtKB-SubCell"/>
</dbReference>
<feature type="domain" description="AMP-dependent synthetase/ligase" evidence="4">
    <location>
        <begin position="37"/>
        <end position="392"/>
    </location>
</feature>
<dbReference type="PANTHER" id="PTHR24096:SF353">
    <property type="entry name" value="GH16244P-RELATED"/>
    <property type="match status" value="1"/>
</dbReference>
<evidence type="ECO:0000256" key="3">
    <source>
        <dbReference type="ARBA" id="ARBA00023140"/>
    </source>
</evidence>
<dbReference type="Pfam" id="PF13193">
    <property type="entry name" value="AMP-binding_C"/>
    <property type="match status" value="1"/>
</dbReference>
<dbReference type="InterPro" id="IPR000873">
    <property type="entry name" value="AMP-dep_synth/lig_dom"/>
</dbReference>
<sequence>MSYQPETSYDAEHKIWSGPVERFHFAPDLSIGEIIFHEMRRHPKQVAQVSATEHTLLARSELHQNSMRVASYMRQIGLRQSDIVGIMARNSTHISAVAYACFFNGIAFHSLNVVYEKDTIRKLFSITAPKIIFCDGDEYEKLKEATASLNTQIVTMRNHPPGVTKIEDLLNTPIEPNFEPARLEQGVQQTLAILCSSGTTGTPKAVTITNSQKIFNSSTLLTTADVQYSHSTLDWISGLVALVTSGVFSTKRIIADNTFDPAILLRIIEEYKVTWLLQPPSHMAMLVNCPEFEEADLSSLRYYLYGGGRCSVEVQETVRSRLDHDCLHFGYGCTELGTMATMNRNYDAKPNSVGRLLPGFKIKILNDEGKALGPDEVGEVCVTNGQYWAGYYGNPEESHKIRDANLWFHTGDLGYMDEDGFLFIVERKKEMLKYQNIMYYPNEVEEVIAKMPGVSEVCVFGVWNQFNGDEAAAAVVKKFGADFHAQDVVDYVADHVDAKYKQLNAGAIIMDDLARSANGKTNRNATKAYFLEAKDRS</sequence>
<dbReference type="InterPro" id="IPR025110">
    <property type="entry name" value="AMP-bd_C"/>
</dbReference>
<proteinExistence type="inferred from homology"/>
<dbReference type="Pfam" id="PF00501">
    <property type="entry name" value="AMP-binding"/>
    <property type="match status" value="1"/>
</dbReference>
<keyword evidence="6" id="KW-1185">Reference proteome</keyword>
<dbReference type="PANTHER" id="PTHR24096">
    <property type="entry name" value="LONG-CHAIN-FATTY-ACID--COA LIGASE"/>
    <property type="match status" value="1"/>
</dbReference>
<keyword evidence="3" id="KW-0576">Peroxisome</keyword>
<dbReference type="RefSeq" id="XP_030373779.1">
    <property type="nucleotide sequence ID" value="XM_030517919.1"/>
</dbReference>
<dbReference type="PROSITE" id="PS00455">
    <property type="entry name" value="AMP_BINDING"/>
    <property type="match status" value="1"/>
</dbReference>
<protein>
    <submittedName>
        <fullName evidence="7">4-coumarate--CoA ligase 1-like</fullName>
    </submittedName>
</protein>
<evidence type="ECO:0000256" key="1">
    <source>
        <dbReference type="ARBA" id="ARBA00004275"/>
    </source>
</evidence>
<feature type="domain" description="AMP-binding enzyme C-terminal" evidence="5">
    <location>
        <begin position="443"/>
        <end position="520"/>
    </location>
</feature>
<accession>A0A6J2TCQ5</accession>
<dbReference type="SUPFAM" id="SSF56801">
    <property type="entry name" value="Acetyl-CoA synthetase-like"/>
    <property type="match status" value="1"/>
</dbReference>
<dbReference type="InterPro" id="IPR020845">
    <property type="entry name" value="AMP-binding_CS"/>
</dbReference>
<evidence type="ECO:0000313" key="7">
    <source>
        <dbReference type="RefSeq" id="XP_030373779.1"/>
    </source>
</evidence>
<dbReference type="CDD" id="cd05911">
    <property type="entry name" value="Firefly_Luc_like"/>
    <property type="match status" value="1"/>
</dbReference>
<evidence type="ECO:0000256" key="2">
    <source>
        <dbReference type="ARBA" id="ARBA00006432"/>
    </source>
</evidence>
<dbReference type="AlphaFoldDB" id="A0A6J2TCQ5"/>
<dbReference type="FunFam" id="3.30.300.30:FF:000007">
    <property type="entry name" value="4-coumarate--CoA ligase 2"/>
    <property type="match status" value="1"/>
</dbReference>
<dbReference type="Proteomes" id="UP000504634">
    <property type="component" value="Unplaced"/>
</dbReference>
<dbReference type="Gene3D" id="3.30.300.30">
    <property type="match status" value="1"/>
</dbReference>
<dbReference type="GO" id="GO:0046949">
    <property type="term" value="P:fatty-acyl-CoA biosynthetic process"/>
    <property type="evidence" value="ECO:0007669"/>
    <property type="project" value="TreeGrafter"/>
</dbReference>
<dbReference type="InterPro" id="IPR042099">
    <property type="entry name" value="ANL_N_sf"/>
</dbReference>
<reference evidence="7" key="1">
    <citation type="submission" date="2025-08" db="UniProtKB">
        <authorList>
            <consortium name="RefSeq"/>
        </authorList>
    </citation>
    <scope>IDENTIFICATION</scope>
    <source>
        <strain evidence="7">11010-0011.00</strain>
        <tissue evidence="7">Whole body</tissue>
    </source>
</reference>
<dbReference type="Gene3D" id="3.40.50.12780">
    <property type="entry name" value="N-terminal domain of ligase-like"/>
    <property type="match status" value="1"/>
</dbReference>
<comment type="similarity">
    <text evidence="2">Belongs to the ATP-dependent AMP-binding enzyme family.</text>
</comment>
<gene>
    <name evidence="7" type="primary">LOC115623537</name>
</gene>
<name>A0A6J2TCQ5_DROLE</name>
<evidence type="ECO:0000259" key="4">
    <source>
        <dbReference type="Pfam" id="PF00501"/>
    </source>
</evidence>
<dbReference type="OrthoDB" id="10253869at2759"/>
<evidence type="ECO:0000259" key="5">
    <source>
        <dbReference type="Pfam" id="PF13193"/>
    </source>
</evidence>
<evidence type="ECO:0000313" key="6">
    <source>
        <dbReference type="Proteomes" id="UP000504634"/>
    </source>
</evidence>
<comment type="subcellular location">
    <subcellularLocation>
        <location evidence="1">Peroxisome</location>
    </subcellularLocation>
</comment>
<dbReference type="FunFam" id="3.40.50.12780:FF:000025">
    <property type="entry name" value="luciferin 4-monooxygenase"/>
    <property type="match status" value="1"/>
</dbReference>
<dbReference type="GeneID" id="115623537"/>
<dbReference type="GO" id="GO:0004467">
    <property type="term" value="F:long-chain fatty acid-CoA ligase activity"/>
    <property type="evidence" value="ECO:0007669"/>
    <property type="project" value="TreeGrafter"/>
</dbReference>
<dbReference type="InterPro" id="IPR045851">
    <property type="entry name" value="AMP-bd_C_sf"/>
</dbReference>